<evidence type="ECO:0000256" key="2">
    <source>
        <dbReference type="ARBA" id="ARBA00022723"/>
    </source>
</evidence>
<evidence type="ECO:0000313" key="7">
    <source>
        <dbReference type="EMBL" id="TAA48394.1"/>
    </source>
</evidence>
<comment type="cofactor">
    <cofactor evidence="1">
        <name>Fe(2+)</name>
        <dbReference type="ChEBI" id="CHEBI:29033"/>
    </cofactor>
</comment>
<keyword evidence="3" id="KW-0223">Dioxygenase</keyword>
<gene>
    <name evidence="7" type="ORF">EXY25_03980</name>
</gene>
<evidence type="ECO:0000256" key="5">
    <source>
        <dbReference type="ARBA" id="ARBA00023004"/>
    </source>
</evidence>
<keyword evidence="2" id="KW-0479">Metal-binding</keyword>
<keyword evidence="4" id="KW-0560">Oxidoreductase</keyword>
<dbReference type="InterPro" id="IPR039994">
    <property type="entry name" value="NO66-like"/>
</dbReference>
<dbReference type="SMART" id="SM00558">
    <property type="entry name" value="JmjC"/>
    <property type="match status" value="1"/>
</dbReference>
<dbReference type="RefSeq" id="WP_130565791.1">
    <property type="nucleotide sequence ID" value="NZ_SHLY01000001.1"/>
</dbReference>
<proteinExistence type="predicted"/>
<dbReference type="InterPro" id="IPR003347">
    <property type="entry name" value="JmjC_dom"/>
</dbReference>
<name>A0ABY1WUJ6_9GAMM</name>
<dbReference type="Proteomes" id="UP000292544">
    <property type="component" value="Unassembled WGS sequence"/>
</dbReference>
<dbReference type="PANTHER" id="PTHR13096:SF8">
    <property type="entry name" value="RIBOSOMAL OXYGENASE 1"/>
    <property type="match status" value="1"/>
</dbReference>
<dbReference type="Gene3D" id="3.40.366.30">
    <property type="entry name" value="50S ribosomal protein L16 arginine hydroxylase, Chain A, Domain 2"/>
    <property type="match status" value="1"/>
</dbReference>
<dbReference type="PROSITE" id="PS51184">
    <property type="entry name" value="JMJC"/>
    <property type="match status" value="1"/>
</dbReference>
<dbReference type="Pfam" id="PF08007">
    <property type="entry name" value="JmjC_2"/>
    <property type="match status" value="1"/>
</dbReference>
<organism evidence="7 8">
    <name type="scientific">Corallincola spongiicola</name>
    <dbReference type="NCBI Taxonomy" id="2520508"/>
    <lineage>
        <taxon>Bacteria</taxon>
        <taxon>Pseudomonadati</taxon>
        <taxon>Pseudomonadota</taxon>
        <taxon>Gammaproteobacteria</taxon>
        <taxon>Alteromonadales</taxon>
        <taxon>Psychromonadaceae</taxon>
        <taxon>Corallincola</taxon>
    </lineage>
</organism>
<keyword evidence="5" id="KW-0408">Iron</keyword>
<evidence type="ECO:0000256" key="4">
    <source>
        <dbReference type="ARBA" id="ARBA00023002"/>
    </source>
</evidence>
<evidence type="ECO:0000259" key="6">
    <source>
        <dbReference type="PROSITE" id="PS51184"/>
    </source>
</evidence>
<protein>
    <submittedName>
        <fullName evidence="7">Cupin domain-containing protein</fullName>
    </submittedName>
</protein>
<evidence type="ECO:0000313" key="8">
    <source>
        <dbReference type="Proteomes" id="UP000292544"/>
    </source>
</evidence>
<sequence>MSSSARYQLTLDLEQFLAEYWQKKPLLIRQGFAQFVDPIDADDLAGLAQEEEVDSRIVSHTDKNNWQVRHGPFDDFSQLTETDWSLLVQAVDHWIPDSATLLNAFRFIPSWRIDDLMVSFSMPGGGVGPHLDQYDVFIIQGQGKRHWRVGEHQPTQAHCPHPDLLQVKPFKAIIDAELLPGDILYIPPGCPHEGYAIEPSLNYSVGFRAPSQRDLFNGLADYMVDNELGEQRFSDAGRQALFSHHGELSAADMQTLKASMRALLDDDALLYPFLLAQLSTPNRTVAIDTPEPALASEDVASLLAEGHSLTWHSGVKALYCNKPALFQPGELYINGERFDSKLSVNDKQILADNLQFDAERLALTDNSSLFTEVLTTLVNQGLLFEE</sequence>
<dbReference type="SUPFAM" id="SSF51197">
    <property type="entry name" value="Clavaminate synthase-like"/>
    <property type="match status" value="1"/>
</dbReference>
<dbReference type="Pfam" id="PF20514">
    <property type="entry name" value="WHD_ROXA"/>
    <property type="match status" value="1"/>
</dbReference>
<dbReference type="PANTHER" id="PTHR13096">
    <property type="entry name" value="MINA53 MYC INDUCED NUCLEAR ANTIGEN"/>
    <property type="match status" value="1"/>
</dbReference>
<reference evidence="8" key="1">
    <citation type="submission" date="2019-02" db="EMBL/GenBank/DDBJ databases">
        <title>Draft genome sequence of Muricauda sp. 176CP4-71.</title>
        <authorList>
            <person name="Park J.-S."/>
        </authorList>
    </citation>
    <scope>NUCLEOTIDE SEQUENCE [LARGE SCALE GENOMIC DNA]</scope>
    <source>
        <strain evidence="8">176GS2-150</strain>
    </source>
</reference>
<accession>A0ABY1WUJ6</accession>
<evidence type="ECO:0000256" key="1">
    <source>
        <dbReference type="ARBA" id="ARBA00001954"/>
    </source>
</evidence>
<comment type="caution">
    <text evidence="7">The sequence shown here is derived from an EMBL/GenBank/DDBJ whole genome shotgun (WGS) entry which is preliminary data.</text>
</comment>
<evidence type="ECO:0000256" key="3">
    <source>
        <dbReference type="ARBA" id="ARBA00022964"/>
    </source>
</evidence>
<dbReference type="Gene3D" id="2.60.120.650">
    <property type="entry name" value="Cupin"/>
    <property type="match status" value="1"/>
</dbReference>
<dbReference type="EMBL" id="SHLY01000001">
    <property type="protein sequence ID" value="TAA48394.1"/>
    <property type="molecule type" value="Genomic_DNA"/>
</dbReference>
<dbReference type="InterPro" id="IPR046799">
    <property type="entry name" value="ROXA-like_wH"/>
</dbReference>
<feature type="domain" description="JmjC" evidence="6">
    <location>
        <begin position="97"/>
        <end position="224"/>
    </location>
</feature>
<keyword evidence="8" id="KW-1185">Reference proteome</keyword>